<evidence type="ECO:0000313" key="2">
    <source>
        <dbReference type="EMBL" id="GGI11797.1"/>
    </source>
</evidence>
<accession>A0A8J3AFR6</accession>
<dbReference type="RefSeq" id="WP_158093207.1">
    <property type="nucleotide sequence ID" value="NZ_BMHB01000001.1"/>
</dbReference>
<reference evidence="3" key="1">
    <citation type="journal article" date="2019" name="Int. J. Syst. Evol. Microbiol.">
        <title>The Global Catalogue of Microorganisms (GCM) 10K type strain sequencing project: providing services to taxonomists for standard genome sequencing and annotation.</title>
        <authorList>
            <consortium name="The Broad Institute Genomics Platform"/>
            <consortium name="The Broad Institute Genome Sequencing Center for Infectious Disease"/>
            <person name="Wu L."/>
            <person name="Ma J."/>
        </authorList>
    </citation>
    <scope>NUCLEOTIDE SEQUENCE [LARGE SCALE GENOMIC DNA]</scope>
    <source>
        <strain evidence="3">CGMCC 1.14993</strain>
    </source>
</reference>
<comment type="caution">
    <text evidence="2">The sequence shown here is derived from an EMBL/GenBank/DDBJ whole genome shotgun (WGS) entry which is preliminary data.</text>
</comment>
<keyword evidence="1" id="KW-0472">Membrane</keyword>
<keyword evidence="1" id="KW-1133">Transmembrane helix</keyword>
<feature type="transmembrane region" description="Helical" evidence="1">
    <location>
        <begin position="6"/>
        <end position="23"/>
    </location>
</feature>
<keyword evidence="3" id="KW-1185">Reference proteome</keyword>
<dbReference type="AlphaFoldDB" id="A0A8J3AFR6"/>
<keyword evidence="1" id="KW-0812">Transmembrane</keyword>
<evidence type="ECO:0000256" key="1">
    <source>
        <dbReference type="SAM" id="Phobius"/>
    </source>
</evidence>
<name>A0A8J3AFR6_9BACI</name>
<protein>
    <submittedName>
        <fullName evidence="2">Uncharacterized protein</fullName>
    </submittedName>
</protein>
<dbReference type="EMBL" id="BMHB01000001">
    <property type="protein sequence ID" value="GGI11797.1"/>
    <property type="molecule type" value="Genomic_DNA"/>
</dbReference>
<evidence type="ECO:0000313" key="3">
    <source>
        <dbReference type="Proteomes" id="UP000626244"/>
    </source>
</evidence>
<proteinExistence type="predicted"/>
<sequence>MKGKLIYGMTILFAMLCIGLSTCQKIKKLFMLVKEIVDSYGGNQGLIK</sequence>
<gene>
    <name evidence="2" type="ORF">GCM10007380_09640</name>
</gene>
<dbReference type="Proteomes" id="UP000626244">
    <property type="component" value="Unassembled WGS sequence"/>
</dbReference>
<organism evidence="2 3">
    <name type="scientific">Gottfriedia solisilvae</name>
    <dbReference type="NCBI Taxonomy" id="1516104"/>
    <lineage>
        <taxon>Bacteria</taxon>
        <taxon>Bacillati</taxon>
        <taxon>Bacillota</taxon>
        <taxon>Bacilli</taxon>
        <taxon>Bacillales</taxon>
        <taxon>Bacillaceae</taxon>
        <taxon>Gottfriedia</taxon>
    </lineage>
</organism>